<feature type="domain" description="TonB-dependent receptor plug" evidence="8">
    <location>
        <begin position="119"/>
        <end position="224"/>
    </location>
</feature>
<dbReference type="Proteomes" id="UP000282832">
    <property type="component" value="Unassembled WGS sequence"/>
</dbReference>
<evidence type="ECO:0000256" key="1">
    <source>
        <dbReference type="ARBA" id="ARBA00004571"/>
    </source>
</evidence>
<organism evidence="9 10">
    <name type="scientific">Sandaracinomonas limnophila</name>
    <dbReference type="NCBI Taxonomy" id="1862386"/>
    <lineage>
        <taxon>Bacteria</taxon>
        <taxon>Pseudomonadati</taxon>
        <taxon>Bacteroidota</taxon>
        <taxon>Cytophagia</taxon>
        <taxon>Cytophagales</taxon>
        <taxon>Flectobacillaceae</taxon>
        <taxon>Sandaracinomonas</taxon>
    </lineage>
</organism>
<dbReference type="Gene3D" id="2.170.130.10">
    <property type="entry name" value="TonB-dependent receptor, plug domain"/>
    <property type="match status" value="1"/>
</dbReference>
<name>A0A437PXR7_9BACT</name>
<dbReference type="InterPro" id="IPR037066">
    <property type="entry name" value="Plug_dom_sf"/>
</dbReference>
<evidence type="ECO:0000256" key="4">
    <source>
        <dbReference type="ARBA" id="ARBA00022692"/>
    </source>
</evidence>
<proteinExistence type="predicted"/>
<dbReference type="RefSeq" id="WP_127802581.1">
    <property type="nucleotide sequence ID" value="NZ_SACY01000001.1"/>
</dbReference>
<evidence type="ECO:0000313" key="9">
    <source>
        <dbReference type="EMBL" id="RVU27030.1"/>
    </source>
</evidence>
<dbReference type="InterPro" id="IPR039426">
    <property type="entry name" value="TonB-dep_rcpt-like"/>
</dbReference>
<keyword evidence="5" id="KW-0732">Signal</keyword>
<dbReference type="PANTHER" id="PTHR30069">
    <property type="entry name" value="TONB-DEPENDENT OUTER MEMBRANE RECEPTOR"/>
    <property type="match status" value="1"/>
</dbReference>
<evidence type="ECO:0000256" key="2">
    <source>
        <dbReference type="ARBA" id="ARBA00022448"/>
    </source>
</evidence>
<reference evidence="9 10" key="1">
    <citation type="submission" date="2019-01" db="EMBL/GenBank/DDBJ databases">
        <authorList>
            <person name="Chen W.-M."/>
        </authorList>
    </citation>
    <scope>NUCLEOTIDE SEQUENCE [LARGE SCALE GENOMIC DNA]</scope>
    <source>
        <strain evidence="9 10">FSY-15</strain>
    </source>
</reference>
<keyword evidence="3" id="KW-1134">Transmembrane beta strand</keyword>
<protein>
    <submittedName>
        <fullName evidence="9">TonB-dependent receptor</fullName>
    </submittedName>
</protein>
<dbReference type="InterPro" id="IPR036942">
    <property type="entry name" value="Beta-barrel_TonB_sf"/>
</dbReference>
<evidence type="ECO:0000256" key="7">
    <source>
        <dbReference type="ARBA" id="ARBA00023237"/>
    </source>
</evidence>
<dbReference type="OrthoDB" id="1109239at2"/>
<dbReference type="SUPFAM" id="SSF56935">
    <property type="entry name" value="Porins"/>
    <property type="match status" value="1"/>
</dbReference>
<comment type="subcellular location">
    <subcellularLocation>
        <location evidence="1">Cell outer membrane</location>
        <topology evidence="1">Multi-pass membrane protein</topology>
    </subcellularLocation>
</comment>
<keyword evidence="4" id="KW-0812">Transmembrane</keyword>
<keyword evidence="9" id="KW-0675">Receptor</keyword>
<dbReference type="GO" id="GO:0015344">
    <property type="term" value="F:siderophore uptake transmembrane transporter activity"/>
    <property type="evidence" value="ECO:0007669"/>
    <property type="project" value="TreeGrafter"/>
</dbReference>
<dbReference type="AlphaFoldDB" id="A0A437PXR7"/>
<keyword evidence="2" id="KW-0813">Transport</keyword>
<dbReference type="Pfam" id="PF07715">
    <property type="entry name" value="Plug"/>
    <property type="match status" value="1"/>
</dbReference>
<sequence length="743" mass="84874">MKFYSILLGLFLYLAINLDSKAQVISGRVMSLDAQGNMADLVGAVVNHPQLKKGTVTNKEGRFTLDLQGFQGFLRFSYTGFQTDSLFVPTNKPIHVHLMPLEKELKEVVVYAGSSPHDRTSPLQTEVLTVKTLAKAACCNLSESFETNASVSVNYNDAVTGSKQIQLLGLSGIYVQTNTENMPSIRGLKTTYGLNYLPGTWIQSIDLSKGQSSVVNGYESIAGAINVELAKPDTTDKYYLNTYTNSQGRFEVNQQGAKKFDNHLSTGWFAHYSSQAYRFDGNGDGFLDVPLYQQVNLLNRWKYKSDLWMVQGGINVLYEDRLAGQKNFYANSSDRNLIYGFGSKTNRIEGFAKIARLFPDKPYKGIGLILNGYNHDNLSYFATRNYIGNEQSFYANLIYQSIIGNTNHSWRAGGSFLLDNFKESYVGQILDRREVVPGIFYEYTYTYPEKFTFILGNRLDFHNQLGTQWVPRMHLKWDINENLIFRFSSGKGWRRVNFFADNFGFFANQRSLNIALSSGSPMDIAWNTGGSLSYDFFVNNRKVNLVLDAYQTNFEQQWLLDMETAHAIYIYKSPGKSFANSLQLELNYSPIKRMDVKVAYRIQDVQADYKLDYGDIVRLQKPFINKERVLVNVSYYTPYEKWKFDYTFQWNGPRRIPSTLHLSQNADFFLNNQSPAFSTSYAQVSRKFKKWEMYVGAENMFNFKQENPVMYANSPFSSGFDATMVWGPVTGSMFYLGTRLKIN</sequence>
<dbReference type="EMBL" id="SACY01000001">
    <property type="protein sequence ID" value="RVU27030.1"/>
    <property type="molecule type" value="Genomic_DNA"/>
</dbReference>
<keyword evidence="10" id="KW-1185">Reference proteome</keyword>
<keyword evidence="7" id="KW-0998">Cell outer membrane</keyword>
<dbReference type="SUPFAM" id="SSF49464">
    <property type="entry name" value="Carboxypeptidase regulatory domain-like"/>
    <property type="match status" value="1"/>
</dbReference>
<dbReference type="PANTHER" id="PTHR30069:SF29">
    <property type="entry name" value="HEMOGLOBIN AND HEMOGLOBIN-HAPTOGLOBIN-BINDING PROTEIN 1-RELATED"/>
    <property type="match status" value="1"/>
</dbReference>
<comment type="caution">
    <text evidence="9">The sequence shown here is derived from an EMBL/GenBank/DDBJ whole genome shotgun (WGS) entry which is preliminary data.</text>
</comment>
<evidence type="ECO:0000256" key="6">
    <source>
        <dbReference type="ARBA" id="ARBA00023136"/>
    </source>
</evidence>
<dbReference type="Gene3D" id="2.40.170.20">
    <property type="entry name" value="TonB-dependent receptor, beta-barrel domain"/>
    <property type="match status" value="1"/>
</dbReference>
<dbReference type="InterPro" id="IPR008969">
    <property type="entry name" value="CarboxyPept-like_regulatory"/>
</dbReference>
<dbReference type="Pfam" id="PF13715">
    <property type="entry name" value="CarbopepD_reg_2"/>
    <property type="match status" value="1"/>
</dbReference>
<evidence type="ECO:0000256" key="3">
    <source>
        <dbReference type="ARBA" id="ARBA00022452"/>
    </source>
</evidence>
<gene>
    <name evidence="9" type="ORF">EOJ36_03270</name>
</gene>
<dbReference type="GO" id="GO:0044718">
    <property type="term" value="P:siderophore transmembrane transport"/>
    <property type="evidence" value="ECO:0007669"/>
    <property type="project" value="TreeGrafter"/>
</dbReference>
<dbReference type="GO" id="GO:0009279">
    <property type="term" value="C:cell outer membrane"/>
    <property type="evidence" value="ECO:0007669"/>
    <property type="project" value="UniProtKB-SubCell"/>
</dbReference>
<evidence type="ECO:0000259" key="8">
    <source>
        <dbReference type="Pfam" id="PF07715"/>
    </source>
</evidence>
<keyword evidence="6" id="KW-0472">Membrane</keyword>
<accession>A0A437PXR7</accession>
<evidence type="ECO:0000256" key="5">
    <source>
        <dbReference type="ARBA" id="ARBA00022729"/>
    </source>
</evidence>
<dbReference type="InterPro" id="IPR012910">
    <property type="entry name" value="Plug_dom"/>
</dbReference>
<evidence type="ECO:0000313" key="10">
    <source>
        <dbReference type="Proteomes" id="UP000282832"/>
    </source>
</evidence>